<evidence type="ECO:0000256" key="5">
    <source>
        <dbReference type="ARBA" id="ARBA00022989"/>
    </source>
</evidence>
<evidence type="ECO:0000256" key="6">
    <source>
        <dbReference type="ARBA" id="ARBA00023136"/>
    </source>
</evidence>
<dbReference type="GO" id="GO:0015416">
    <property type="term" value="F:ABC-type phosphonate transporter activity"/>
    <property type="evidence" value="ECO:0007669"/>
    <property type="project" value="InterPro"/>
</dbReference>
<dbReference type="PANTHER" id="PTHR30043:SF1">
    <property type="entry name" value="ABC TRANSPORT SYSTEM PERMEASE PROTEIN P69"/>
    <property type="match status" value="1"/>
</dbReference>
<dbReference type="Proteomes" id="UP000766904">
    <property type="component" value="Unassembled WGS sequence"/>
</dbReference>
<name>A0A8J8TPS2_9EURY</name>
<dbReference type="GO" id="GO:0005886">
    <property type="term" value="C:plasma membrane"/>
    <property type="evidence" value="ECO:0007669"/>
    <property type="project" value="UniProtKB-SubCell"/>
</dbReference>
<keyword evidence="6 7" id="KW-0472">Membrane</keyword>
<feature type="transmembrane region" description="Helical" evidence="7">
    <location>
        <begin position="132"/>
        <end position="155"/>
    </location>
</feature>
<evidence type="ECO:0000313" key="9">
    <source>
        <dbReference type="EMBL" id="TYL36145.1"/>
    </source>
</evidence>
<comment type="subcellular location">
    <subcellularLocation>
        <location evidence="1 7">Cell membrane</location>
        <topology evidence="1 7">Multi-pass membrane protein</topology>
    </subcellularLocation>
</comment>
<dbReference type="SUPFAM" id="SSF161098">
    <property type="entry name" value="MetI-like"/>
    <property type="match status" value="1"/>
</dbReference>
<keyword evidence="5 7" id="KW-1133">Transmembrane helix</keyword>
<proteinExistence type="inferred from homology"/>
<dbReference type="AlphaFoldDB" id="A0A8J8TPS2"/>
<evidence type="ECO:0000259" key="8">
    <source>
        <dbReference type="PROSITE" id="PS50928"/>
    </source>
</evidence>
<dbReference type="InterPro" id="IPR000515">
    <property type="entry name" value="MetI-like"/>
</dbReference>
<evidence type="ECO:0000256" key="2">
    <source>
        <dbReference type="ARBA" id="ARBA00022448"/>
    </source>
</evidence>
<evidence type="ECO:0000313" key="10">
    <source>
        <dbReference type="Proteomes" id="UP000766904"/>
    </source>
</evidence>
<dbReference type="Pfam" id="PF00528">
    <property type="entry name" value="BPD_transp_1"/>
    <property type="match status" value="1"/>
</dbReference>
<feature type="transmembrane region" description="Helical" evidence="7">
    <location>
        <begin position="84"/>
        <end position="107"/>
    </location>
</feature>
<dbReference type="Gene3D" id="1.10.3720.10">
    <property type="entry name" value="MetI-like"/>
    <property type="match status" value="1"/>
</dbReference>
<evidence type="ECO:0000256" key="1">
    <source>
        <dbReference type="ARBA" id="ARBA00004651"/>
    </source>
</evidence>
<sequence length="271" mass="29661">MAEGTTTIDRRTWDRPTVFYNRYVKYLVYLALVGFLAWSVWEMRVSPDRLLAGGSAASNFLTESVPPDFGAQQRELIWSGMVESIAMAIIATVLGVIVSIPVGFMAAENISPKPLYVLNRGIISFARAFHELVIAIVLVIAVGVGPLAGIITLSFKTVGFFGKLISEEIEEIDEKQTEAIRATGANTAQVMLYGVLPQVTPRIVGLSIYRWDINLRSSTIVGIVGAGGIGLTLLHSFERYEYDFTLAIILVILALVLLGEAISAVIRRRIQ</sequence>
<keyword evidence="2 7" id="KW-0813">Transport</keyword>
<protein>
    <submittedName>
        <fullName evidence="9">Phosphonate ABC transporter, permease protein PhnE</fullName>
    </submittedName>
</protein>
<dbReference type="InterPro" id="IPR005769">
    <property type="entry name" value="PhnE/PtxC"/>
</dbReference>
<dbReference type="CDD" id="cd06261">
    <property type="entry name" value="TM_PBP2"/>
    <property type="match status" value="1"/>
</dbReference>
<keyword evidence="4 7" id="KW-0812">Transmembrane</keyword>
<evidence type="ECO:0000256" key="4">
    <source>
        <dbReference type="ARBA" id="ARBA00022692"/>
    </source>
</evidence>
<dbReference type="NCBIfam" id="TIGR01097">
    <property type="entry name" value="PhnE"/>
    <property type="match status" value="1"/>
</dbReference>
<feature type="transmembrane region" description="Helical" evidence="7">
    <location>
        <begin position="219"/>
        <end position="238"/>
    </location>
</feature>
<feature type="domain" description="ABC transmembrane type-1" evidence="8">
    <location>
        <begin position="81"/>
        <end position="263"/>
    </location>
</feature>
<comment type="similarity">
    <text evidence="7">Belongs to the binding-protein-dependent transport system permease family.</text>
</comment>
<keyword evidence="10" id="KW-1185">Reference proteome</keyword>
<keyword evidence="3" id="KW-1003">Cell membrane</keyword>
<organism evidence="9 10">
    <name type="scientific">Natronococcus pandeyae</name>
    <dbReference type="NCBI Taxonomy" id="2055836"/>
    <lineage>
        <taxon>Archaea</taxon>
        <taxon>Methanobacteriati</taxon>
        <taxon>Methanobacteriota</taxon>
        <taxon>Stenosarchaea group</taxon>
        <taxon>Halobacteria</taxon>
        <taxon>Halobacteriales</taxon>
        <taxon>Natrialbaceae</taxon>
        <taxon>Natronococcus</taxon>
    </lineage>
</organism>
<dbReference type="PROSITE" id="PS50928">
    <property type="entry name" value="ABC_TM1"/>
    <property type="match status" value="1"/>
</dbReference>
<evidence type="ECO:0000256" key="3">
    <source>
        <dbReference type="ARBA" id="ARBA00022475"/>
    </source>
</evidence>
<accession>A0A8J8TPS2</accession>
<comment type="caution">
    <text evidence="9">The sequence shown here is derived from an EMBL/GenBank/DDBJ whole genome shotgun (WGS) entry which is preliminary data.</text>
</comment>
<gene>
    <name evidence="9" type="primary">phnE</name>
    <name evidence="9" type="ORF">CV102_24250</name>
</gene>
<feature type="transmembrane region" description="Helical" evidence="7">
    <location>
        <begin position="244"/>
        <end position="266"/>
    </location>
</feature>
<feature type="transmembrane region" description="Helical" evidence="7">
    <location>
        <begin position="23"/>
        <end position="41"/>
    </location>
</feature>
<dbReference type="RefSeq" id="WP_148860558.1">
    <property type="nucleotide sequence ID" value="NZ_PHNJ01000022.1"/>
</dbReference>
<dbReference type="OrthoDB" id="252910at2157"/>
<dbReference type="PANTHER" id="PTHR30043">
    <property type="entry name" value="PHOSPHONATES TRANSPORT SYSTEM PERMEASE PROTEIN"/>
    <property type="match status" value="1"/>
</dbReference>
<reference evidence="9" key="1">
    <citation type="submission" date="2017-11" db="EMBL/GenBank/DDBJ databases">
        <authorList>
            <person name="Kajale S.C."/>
            <person name="Sharma A."/>
        </authorList>
    </citation>
    <scope>NUCLEOTIDE SEQUENCE</scope>
    <source>
        <strain evidence="9">LS1_42</strain>
    </source>
</reference>
<dbReference type="EMBL" id="PHNJ01000022">
    <property type="protein sequence ID" value="TYL36145.1"/>
    <property type="molecule type" value="Genomic_DNA"/>
</dbReference>
<dbReference type="InterPro" id="IPR035906">
    <property type="entry name" value="MetI-like_sf"/>
</dbReference>
<evidence type="ECO:0000256" key="7">
    <source>
        <dbReference type="RuleBase" id="RU363032"/>
    </source>
</evidence>